<evidence type="ECO:0000256" key="1">
    <source>
        <dbReference type="SAM" id="MobiDB-lite"/>
    </source>
</evidence>
<dbReference type="AlphaFoldDB" id="A0A2C5Z3E4"/>
<keyword evidence="4" id="KW-1185">Reference proteome</keyword>
<dbReference type="InterPro" id="IPR035213">
    <property type="entry name" value="DUF5321"/>
</dbReference>
<sequence length="178" mass="20263">MMLSRCTGQARALISKQPIPLQLRRYGNVPATVADVGFWKSLVPKAWRRENQDGEPRPKSKGWNPATYFIVMFLFIGSMSIQMIVLRKEMDEHTRRSSVKIALLREIVEKIRNGESVDVEKALGTGDAERESNWEEVLRAIERGETRPKPSKQSESEDKTVNDQDGVRKKTAGIEGFF</sequence>
<keyword evidence="2" id="KW-0472">Membrane</keyword>
<feature type="transmembrane region" description="Helical" evidence="2">
    <location>
        <begin position="66"/>
        <end position="86"/>
    </location>
</feature>
<comment type="caution">
    <text evidence="3">The sequence shown here is derived from an EMBL/GenBank/DDBJ whole genome shotgun (WGS) entry which is preliminary data.</text>
</comment>
<reference evidence="3 4" key="1">
    <citation type="submission" date="2017-06" db="EMBL/GenBank/DDBJ databases">
        <title>Ant-infecting Ophiocordyceps genomes reveal a high diversity of potential behavioral manipulation genes and a possible major role for enterotoxins.</title>
        <authorList>
            <person name="De Bekker C."/>
            <person name="Evans H.C."/>
            <person name="Brachmann A."/>
            <person name="Hughes D.P."/>
        </authorList>
    </citation>
    <scope>NUCLEOTIDE SEQUENCE [LARGE SCALE GENOMIC DNA]</scope>
    <source>
        <strain evidence="3 4">Map16</strain>
    </source>
</reference>
<dbReference type="OrthoDB" id="2253354at2759"/>
<feature type="region of interest" description="Disordered" evidence="1">
    <location>
        <begin position="140"/>
        <end position="178"/>
    </location>
</feature>
<feature type="compositionally biased region" description="Basic and acidic residues" evidence="1">
    <location>
        <begin position="140"/>
        <end position="168"/>
    </location>
</feature>
<proteinExistence type="predicted"/>
<protein>
    <submittedName>
        <fullName evidence="3">Uncharacterized protein</fullName>
    </submittedName>
</protein>
<dbReference type="Pfam" id="PF17254">
    <property type="entry name" value="DUF5321"/>
    <property type="match status" value="1"/>
</dbReference>
<keyword evidence="2" id="KW-0812">Transmembrane</keyword>
<accession>A0A2C5Z3E4</accession>
<evidence type="ECO:0000256" key="2">
    <source>
        <dbReference type="SAM" id="Phobius"/>
    </source>
</evidence>
<gene>
    <name evidence="3" type="ORF">CDD80_3021</name>
</gene>
<dbReference type="Proteomes" id="UP000226431">
    <property type="component" value="Unassembled WGS sequence"/>
</dbReference>
<dbReference type="EMBL" id="NJES01000269">
    <property type="protein sequence ID" value="PHH74516.1"/>
    <property type="molecule type" value="Genomic_DNA"/>
</dbReference>
<keyword evidence="2" id="KW-1133">Transmembrane helix</keyword>
<evidence type="ECO:0000313" key="4">
    <source>
        <dbReference type="Proteomes" id="UP000226431"/>
    </source>
</evidence>
<organism evidence="3 4">
    <name type="scientific">Ophiocordyceps camponoti-rufipedis</name>
    <dbReference type="NCBI Taxonomy" id="2004952"/>
    <lineage>
        <taxon>Eukaryota</taxon>
        <taxon>Fungi</taxon>
        <taxon>Dikarya</taxon>
        <taxon>Ascomycota</taxon>
        <taxon>Pezizomycotina</taxon>
        <taxon>Sordariomycetes</taxon>
        <taxon>Hypocreomycetidae</taxon>
        <taxon>Hypocreales</taxon>
        <taxon>Ophiocordycipitaceae</taxon>
        <taxon>Ophiocordyceps</taxon>
    </lineage>
</organism>
<evidence type="ECO:0000313" key="3">
    <source>
        <dbReference type="EMBL" id="PHH74516.1"/>
    </source>
</evidence>
<name>A0A2C5Z3E4_9HYPO</name>